<dbReference type="AlphaFoldDB" id="A0A8S4MMJ4"/>
<dbReference type="EMBL" id="CAKMNS010000123">
    <property type="protein sequence ID" value="CAH1276987.1"/>
    <property type="molecule type" value="Genomic_DNA"/>
</dbReference>
<protein>
    <submittedName>
        <fullName evidence="1">Hypp9449 protein</fullName>
    </submittedName>
</protein>
<sequence>MQRNTEGGELLYREVDKQVQREARKDKARWLEEQCAEMEQGLGGNSSLRKSYSIIKKLRRGFQPNQRNIKSKDNRVLTDLLSILQRWKQPSEQLCGSTMCAGSFTTC</sequence>
<dbReference type="Proteomes" id="UP000838412">
    <property type="component" value="Unassembled WGS sequence"/>
</dbReference>
<gene>
    <name evidence="1" type="primary">Hypp9449</name>
    <name evidence="1" type="ORF">BLAG_LOCUS25900</name>
</gene>
<reference evidence="1" key="1">
    <citation type="submission" date="2022-01" db="EMBL/GenBank/DDBJ databases">
        <authorList>
            <person name="Braso-Vives M."/>
        </authorList>
    </citation>
    <scope>NUCLEOTIDE SEQUENCE</scope>
</reference>
<proteinExistence type="predicted"/>
<evidence type="ECO:0000313" key="1">
    <source>
        <dbReference type="EMBL" id="CAH1276987.1"/>
    </source>
</evidence>
<accession>A0A8S4MMJ4</accession>
<evidence type="ECO:0000313" key="2">
    <source>
        <dbReference type="Proteomes" id="UP000838412"/>
    </source>
</evidence>
<name>A0A8S4MMJ4_BRALA</name>
<comment type="caution">
    <text evidence="1">The sequence shown here is derived from an EMBL/GenBank/DDBJ whole genome shotgun (WGS) entry which is preliminary data.</text>
</comment>
<keyword evidence="2" id="KW-1185">Reference proteome</keyword>
<organism evidence="1 2">
    <name type="scientific">Branchiostoma lanceolatum</name>
    <name type="common">Common lancelet</name>
    <name type="synonym">Amphioxus lanceolatum</name>
    <dbReference type="NCBI Taxonomy" id="7740"/>
    <lineage>
        <taxon>Eukaryota</taxon>
        <taxon>Metazoa</taxon>
        <taxon>Chordata</taxon>
        <taxon>Cephalochordata</taxon>
        <taxon>Leptocardii</taxon>
        <taxon>Amphioxiformes</taxon>
        <taxon>Branchiostomatidae</taxon>
        <taxon>Branchiostoma</taxon>
    </lineage>
</organism>
<dbReference type="OrthoDB" id="414666at2759"/>